<evidence type="ECO:0000256" key="1">
    <source>
        <dbReference type="ARBA" id="ARBA00023110"/>
    </source>
</evidence>
<name>A0A2H0UHH5_9BACT</name>
<evidence type="ECO:0000313" key="6">
    <source>
        <dbReference type="Proteomes" id="UP000229612"/>
    </source>
</evidence>
<feature type="non-terminal residue" evidence="5">
    <location>
        <position position="1"/>
    </location>
</feature>
<accession>A0A2H0UHH5</accession>
<dbReference type="Proteomes" id="UP000229612">
    <property type="component" value="Unassembled WGS sequence"/>
</dbReference>
<protein>
    <recommendedName>
        <fullName evidence="4">Trigger factor C-terminal domain-containing protein</fullName>
    </recommendedName>
</protein>
<comment type="caution">
    <text evidence="5">The sequence shown here is derived from an EMBL/GenBank/DDBJ whole genome shotgun (WGS) entry which is preliminary data.</text>
</comment>
<evidence type="ECO:0000259" key="4">
    <source>
        <dbReference type="Pfam" id="PF05698"/>
    </source>
</evidence>
<dbReference type="GO" id="GO:0003755">
    <property type="term" value="F:peptidyl-prolyl cis-trans isomerase activity"/>
    <property type="evidence" value="ECO:0007669"/>
    <property type="project" value="UniProtKB-KW"/>
</dbReference>
<dbReference type="Gene3D" id="1.10.3120.10">
    <property type="entry name" value="Trigger factor, C-terminal domain"/>
    <property type="match status" value="1"/>
</dbReference>
<keyword evidence="1" id="KW-0697">Rotamase</keyword>
<feature type="domain" description="Trigger factor C-terminal" evidence="4">
    <location>
        <begin position="45"/>
        <end position="184"/>
    </location>
</feature>
<dbReference type="InterPro" id="IPR037041">
    <property type="entry name" value="Trigger_fac_C_sf"/>
</dbReference>
<dbReference type="AlphaFoldDB" id="A0A2H0UHH5"/>
<dbReference type="SUPFAM" id="SSF109998">
    <property type="entry name" value="Triger factor/SurA peptide-binding domain-like"/>
    <property type="match status" value="1"/>
</dbReference>
<dbReference type="GO" id="GO:0006457">
    <property type="term" value="P:protein folding"/>
    <property type="evidence" value="ECO:0007669"/>
    <property type="project" value="InterPro"/>
</dbReference>
<evidence type="ECO:0000313" key="5">
    <source>
        <dbReference type="EMBL" id="PIR85851.1"/>
    </source>
</evidence>
<evidence type="ECO:0000256" key="2">
    <source>
        <dbReference type="ARBA" id="ARBA00023235"/>
    </source>
</evidence>
<dbReference type="EMBL" id="PFBG01000023">
    <property type="protein sequence ID" value="PIR85851.1"/>
    <property type="molecule type" value="Genomic_DNA"/>
</dbReference>
<dbReference type="InterPro" id="IPR027304">
    <property type="entry name" value="Trigger_fact/SurA_dom_sf"/>
</dbReference>
<dbReference type="Pfam" id="PF05698">
    <property type="entry name" value="Trigger_C"/>
    <property type="match status" value="1"/>
</dbReference>
<dbReference type="InterPro" id="IPR008880">
    <property type="entry name" value="Trigger_fac_C"/>
</dbReference>
<feature type="region of interest" description="Disordered" evidence="3">
    <location>
        <begin position="1"/>
        <end position="22"/>
    </location>
</feature>
<keyword evidence="2" id="KW-0413">Isomerase</keyword>
<gene>
    <name evidence="5" type="ORF">COU14_02120</name>
</gene>
<reference evidence="6" key="1">
    <citation type="submission" date="2017-09" db="EMBL/GenBank/DDBJ databases">
        <title>Depth-based differentiation of microbial function through sediment-hosted aquifers and enrichment of novel symbionts in the deep terrestrial subsurface.</title>
        <authorList>
            <person name="Probst A.J."/>
            <person name="Ladd B."/>
            <person name="Jarett J.K."/>
            <person name="Geller-Mcgrath D.E."/>
            <person name="Sieber C.M.K."/>
            <person name="Emerson J.B."/>
            <person name="Anantharaman K."/>
            <person name="Thomas B.C."/>
            <person name="Malmstrom R."/>
            <person name="Stieglmeier M."/>
            <person name="Klingl A."/>
            <person name="Woyke T."/>
            <person name="Ryan C.M."/>
            <person name="Banfield J.F."/>
        </authorList>
    </citation>
    <scope>NUCLEOTIDE SEQUENCE [LARGE SCALE GENOMIC DNA]</scope>
</reference>
<proteinExistence type="predicted"/>
<organism evidence="5 6">
    <name type="scientific">Candidatus Kaiserbacteria bacterium CG10_big_fil_rev_8_21_14_0_10_44_10</name>
    <dbReference type="NCBI Taxonomy" id="1974606"/>
    <lineage>
        <taxon>Bacteria</taxon>
        <taxon>Candidatus Kaiseribacteriota</taxon>
    </lineage>
</organism>
<sequence>ADGTVHEGPAHDDSGKPLEDINDLEIPELTDEVVKTLGAPGQFETVDDFKSKLREHLEIEKKREAEAKHRAAVTDKIIEESQFEIPQVLVDSEIGQMFSQMEEDIKRANLSMDDYLNHMKKTREDLKKEWAPTAEKRARLQLVLNEIAKTEEILPDPAKVEEEAKHLLEHYKNADATRVKIYVASVMQNDEVMKFLESQ</sequence>
<dbReference type="GO" id="GO:0015031">
    <property type="term" value="P:protein transport"/>
    <property type="evidence" value="ECO:0007669"/>
    <property type="project" value="InterPro"/>
</dbReference>
<feature type="compositionally biased region" description="Basic and acidic residues" evidence="3">
    <location>
        <begin position="1"/>
        <end position="19"/>
    </location>
</feature>
<evidence type="ECO:0000256" key="3">
    <source>
        <dbReference type="SAM" id="MobiDB-lite"/>
    </source>
</evidence>